<dbReference type="STRING" id="1137799.GZ78_00355"/>
<comment type="caution">
    <text evidence="2">The sequence shown here is derived from an EMBL/GenBank/DDBJ whole genome shotgun (WGS) entry which is preliminary data.</text>
</comment>
<dbReference type="CDD" id="cd11615">
    <property type="entry name" value="SAF_NeuB_like"/>
    <property type="match status" value="1"/>
</dbReference>
<sequence>MEINGYRIGAAHPPYMVAELSGNHGGKLETALALIDAAADSGAHAVKIQTFKPDTITLNINTPDFMVSQGLWNNRSLYDLYDEAQTPWEWHDALFKRARKRGITLFSSPFDTSAVEFLEHLDCPAYKIASFEITDIPLIRKVTETGKPIIMSTGMATLEEIEEAVATIAEAGGTQLCLLHCISGYPTPIEDCNLATLPDLRSRYPFPLGLSDHTLASTAAVTAVALGAQMIEKHFVLDRTTGSIDAEFSLEPDSFSSLVNECRQAWQAIGQAGYTLKDSEAANRQYRRSLYVATDISAGEVFNHQNLRSVRPGHGLHPRHLEEFMGSRAATDIPAGTPLSWEHKE</sequence>
<evidence type="ECO:0000313" key="3">
    <source>
        <dbReference type="Proteomes" id="UP000028073"/>
    </source>
</evidence>
<proteinExistence type="predicted"/>
<dbReference type="InterPro" id="IPR013974">
    <property type="entry name" value="SAF"/>
</dbReference>
<dbReference type="SUPFAM" id="SSF51569">
    <property type="entry name" value="Aldolase"/>
    <property type="match status" value="1"/>
</dbReference>
<evidence type="ECO:0000313" key="2">
    <source>
        <dbReference type="EMBL" id="KEQ18627.1"/>
    </source>
</evidence>
<dbReference type="AlphaFoldDB" id="A0A081NJK4"/>
<feature type="domain" description="AFP-like" evidence="1">
    <location>
        <begin position="289"/>
        <end position="345"/>
    </location>
</feature>
<dbReference type="PROSITE" id="PS50844">
    <property type="entry name" value="AFP_LIKE"/>
    <property type="match status" value="1"/>
</dbReference>
<dbReference type="InterPro" id="IPR057736">
    <property type="entry name" value="SAF_PseI/NeuA/NeuB"/>
</dbReference>
<dbReference type="eggNOG" id="COG2089">
    <property type="taxonomic scope" value="Bacteria"/>
</dbReference>
<dbReference type="GO" id="GO:0016051">
    <property type="term" value="P:carbohydrate biosynthetic process"/>
    <property type="evidence" value="ECO:0007669"/>
    <property type="project" value="InterPro"/>
</dbReference>
<organism evidence="2 3">
    <name type="scientific">Endozoicomonas numazuensis</name>
    <dbReference type="NCBI Taxonomy" id="1137799"/>
    <lineage>
        <taxon>Bacteria</taxon>
        <taxon>Pseudomonadati</taxon>
        <taxon>Pseudomonadota</taxon>
        <taxon>Gammaproteobacteria</taxon>
        <taxon>Oceanospirillales</taxon>
        <taxon>Endozoicomonadaceae</taxon>
        <taxon>Endozoicomonas</taxon>
    </lineage>
</organism>
<dbReference type="EMBL" id="JOKH01000001">
    <property type="protein sequence ID" value="KEQ18627.1"/>
    <property type="molecule type" value="Genomic_DNA"/>
</dbReference>
<dbReference type="Proteomes" id="UP000028073">
    <property type="component" value="Unassembled WGS sequence"/>
</dbReference>
<dbReference type="SMART" id="SM00858">
    <property type="entry name" value="SAF"/>
    <property type="match status" value="1"/>
</dbReference>
<name>A0A081NJK4_9GAMM</name>
<dbReference type="InterPro" id="IPR006190">
    <property type="entry name" value="SAF_AFP_Neu5Ac"/>
</dbReference>
<dbReference type="SUPFAM" id="SSF51269">
    <property type="entry name" value="AFP III-like domain"/>
    <property type="match status" value="1"/>
</dbReference>
<evidence type="ECO:0000259" key="1">
    <source>
        <dbReference type="PROSITE" id="PS50844"/>
    </source>
</evidence>
<dbReference type="NCBIfam" id="TIGR03586">
    <property type="entry name" value="PseI"/>
    <property type="match status" value="1"/>
</dbReference>
<accession>A0A081NJK4</accession>
<dbReference type="InterPro" id="IPR013785">
    <property type="entry name" value="Aldolase_TIM"/>
</dbReference>
<dbReference type="PANTHER" id="PTHR42966:SF2">
    <property type="entry name" value="PSEUDAMINIC ACID SYNTHASE"/>
    <property type="match status" value="1"/>
</dbReference>
<dbReference type="GO" id="GO:0047444">
    <property type="term" value="F:N-acylneuraminate-9-phosphate synthase activity"/>
    <property type="evidence" value="ECO:0007669"/>
    <property type="project" value="TreeGrafter"/>
</dbReference>
<gene>
    <name evidence="2" type="ORF">GZ78_00355</name>
</gene>
<dbReference type="InterPro" id="IPR013132">
    <property type="entry name" value="PseI/NeuA/B-like_N"/>
</dbReference>
<dbReference type="PANTHER" id="PTHR42966">
    <property type="entry name" value="N-ACETYLNEURAMINATE SYNTHASE"/>
    <property type="match status" value="1"/>
</dbReference>
<dbReference type="InterPro" id="IPR020030">
    <property type="entry name" value="Pseudaminic_synth_PseI"/>
</dbReference>
<protein>
    <submittedName>
        <fullName evidence="2">N-acetylneuraminate synthase</fullName>
    </submittedName>
</protein>
<dbReference type="InterPro" id="IPR051690">
    <property type="entry name" value="PseI-like"/>
</dbReference>
<keyword evidence="3" id="KW-1185">Reference proteome</keyword>
<dbReference type="Gene3D" id="3.20.20.70">
    <property type="entry name" value="Aldolase class I"/>
    <property type="match status" value="1"/>
</dbReference>
<dbReference type="Pfam" id="PF03102">
    <property type="entry name" value="NeuB"/>
    <property type="match status" value="1"/>
</dbReference>
<dbReference type="Pfam" id="PF08666">
    <property type="entry name" value="SAF"/>
    <property type="match status" value="1"/>
</dbReference>
<dbReference type="Gene3D" id="3.90.1210.10">
    <property type="entry name" value="Antifreeze-like/N-acetylneuraminic acid synthase C-terminal domain"/>
    <property type="match status" value="1"/>
</dbReference>
<dbReference type="InterPro" id="IPR036732">
    <property type="entry name" value="AFP_Neu5c_C_sf"/>
</dbReference>
<reference evidence="2 3" key="1">
    <citation type="submission" date="2014-06" db="EMBL/GenBank/DDBJ databases">
        <title>Whole Genome Sequences of Three Symbiotic Endozoicomonas Bacteria.</title>
        <authorList>
            <person name="Neave M.J."/>
            <person name="Apprill A."/>
            <person name="Voolstra C.R."/>
        </authorList>
    </citation>
    <scope>NUCLEOTIDE SEQUENCE [LARGE SCALE GENOMIC DNA]</scope>
    <source>
        <strain evidence="2 3">DSM 25634</strain>
    </source>
</reference>